<dbReference type="Pfam" id="PF05144">
    <property type="entry name" value="Phage_CRI"/>
    <property type="match status" value="1"/>
</dbReference>
<dbReference type="Proteomes" id="UP000494174">
    <property type="component" value="Unassembled WGS sequence"/>
</dbReference>
<evidence type="ECO:0000313" key="3">
    <source>
        <dbReference type="Proteomes" id="UP000494174"/>
    </source>
</evidence>
<evidence type="ECO:0000259" key="1">
    <source>
        <dbReference type="Pfam" id="PF05144"/>
    </source>
</evidence>
<sequence length="351" mass="39340">MIDLIDVLVYIEHIPFGNKRIKESPDSVQLGVDRYSNNVQLHDGGTPLKVMSIHDGQAIAIRCSPLKALQGHNVFGTNNVCAIASAIICRTLDQLKITYSREQALAWASGHFEIRAIDITHRFKLPRGVTVLDLCDHLRRTVPHQFRPQWLDSGIGIRLSPPSEAGAQWVLYDKHQELLDKRKHARAHLEAVVGRETQSVSNALLKIARSTVRAELKLSHQYLKRHGLTDGHQWTARFAQSLYFAALNELPVDAPVPISKASALIRDKRQRLTFALWAADYNPRDFVAPSTFRAHRRSILDLAAIDIAKHVPITFAVPLSGILCRSNVHHHKPDRKSKAAFVPVSQPTSAR</sequence>
<feature type="domain" description="Replication-associated protein G2P N-terminal" evidence="1">
    <location>
        <begin position="1"/>
        <end position="236"/>
    </location>
</feature>
<evidence type="ECO:0000313" key="2">
    <source>
        <dbReference type="EMBL" id="VWB24053.1"/>
    </source>
</evidence>
<reference evidence="2 3" key="1">
    <citation type="submission" date="2019-09" db="EMBL/GenBank/DDBJ databases">
        <authorList>
            <person name="Depoorter E."/>
        </authorList>
    </citation>
    <scope>NUCLEOTIDE SEQUENCE [LARGE SCALE GENOMIC DNA]</scope>
    <source>
        <strain evidence="2">R-15945</strain>
    </source>
</reference>
<dbReference type="InterPro" id="IPR006516">
    <property type="entry name" value="G2P"/>
</dbReference>
<protein>
    <recommendedName>
        <fullName evidence="1">Replication-associated protein G2P N-terminal domain-containing protein</fullName>
    </recommendedName>
</protein>
<dbReference type="NCBIfam" id="TIGR01629">
    <property type="entry name" value="rep_II_X"/>
    <property type="match status" value="1"/>
</dbReference>
<dbReference type="EMBL" id="CABVPU010000003">
    <property type="protein sequence ID" value="VWB24053.1"/>
    <property type="molecule type" value="Genomic_DNA"/>
</dbReference>
<proteinExistence type="predicted"/>
<name>A0A6P2I314_BURL3</name>
<dbReference type="InterPro" id="IPR022686">
    <property type="entry name" value="G2P_N"/>
</dbReference>
<organism evidence="2 3">
    <name type="scientific">Burkholderia lata (strain ATCC 17760 / DSM 23089 / LMG 22485 / NCIMB 9086 / R18194 / 383)</name>
    <dbReference type="NCBI Taxonomy" id="482957"/>
    <lineage>
        <taxon>Bacteria</taxon>
        <taxon>Pseudomonadati</taxon>
        <taxon>Pseudomonadota</taxon>
        <taxon>Betaproteobacteria</taxon>
        <taxon>Burkholderiales</taxon>
        <taxon>Burkholderiaceae</taxon>
        <taxon>Burkholderia</taxon>
        <taxon>Burkholderia cepacia complex</taxon>
    </lineage>
</organism>
<dbReference type="RefSeq" id="WP_174967556.1">
    <property type="nucleotide sequence ID" value="NZ_CABVPU010000003.1"/>
</dbReference>
<dbReference type="AlphaFoldDB" id="A0A6P2I314"/>
<dbReference type="GO" id="GO:0006260">
    <property type="term" value="P:DNA replication"/>
    <property type="evidence" value="ECO:0007669"/>
    <property type="project" value="InterPro"/>
</dbReference>
<accession>A0A6P2I314</accession>
<gene>
    <name evidence="2" type="ORF">BLA15945_01000</name>
</gene>